<dbReference type="EMBL" id="KI397331">
    <property type="protein sequence ID" value="ERM96015.1"/>
    <property type="molecule type" value="Genomic_DNA"/>
</dbReference>
<proteinExistence type="predicted"/>
<keyword evidence="2" id="KW-1185">Reference proteome</keyword>
<sequence length="193" mass="22630">MCSYKRGGSRKTSLYHTQLVYSTWDHEQDCMVHIAPTSKERQERHLHKSCTANGMMSKIERCTTSEEGQERHHCTIHDSCIAHRIMSKVAECTRRVLLQARRVKKDITVPYTTLTWYHEQECTPSTHCSYWQGGSIYRHNRLPPTVYDTCIVACRKDVSHALESIYVPFILEHFFISCPPERECVLDHLFREL</sequence>
<dbReference type="HOGENOM" id="CLU_1410580_0_0_1"/>
<dbReference type="Gramene" id="ERM96015">
    <property type="protein sequence ID" value="ERM96015"/>
    <property type="gene ID" value="AMTR_s00129p00059410"/>
</dbReference>
<gene>
    <name evidence="1" type="ORF">AMTR_s00129p00059410</name>
</gene>
<dbReference type="AlphaFoldDB" id="W1NLB7"/>
<name>W1NLB7_AMBTC</name>
<evidence type="ECO:0000313" key="2">
    <source>
        <dbReference type="Proteomes" id="UP000017836"/>
    </source>
</evidence>
<accession>W1NLB7</accession>
<evidence type="ECO:0000313" key="1">
    <source>
        <dbReference type="EMBL" id="ERM96015.1"/>
    </source>
</evidence>
<reference evidence="2" key="1">
    <citation type="journal article" date="2013" name="Science">
        <title>The Amborella genome and the evolution of flowering plants.</title>
        <authorList>
            <consortium name="Amborella Genome Project"/>
        </authorList>
    </citation>
    <scope>NUCLEOTIDE SEQUENCE [LARGE SCALE GENOMIC DNA]</scope>
</reference>
<dbReference type="Proteomes" id="UP000017836">
    <property type="component" value="Unassembled WGS sequence"/>
</dbReference>
<organism evidence="1 2">
    <name type="scientific">Amborella trichopoda</name>
    <dbReference type="NCBI Taxonomy" id="13333"/>
    <lineage>
        <taxon>Eukaryota</taxon>
        <taxon>Viridiplantae</taxon>
        <taxon>Streptophyta</taxon>
        <taxon>Embryophyta</taxon>
        <taxon>Tracheophyta</taxon>
        <taxon>Spermatophyta</taxon>
        <taxon>Magnoliopsida</taxon>
        <taxon>Amborellales</taxon>
        <taxon>Amborellaceae</taxon>
        <taxon>Amborella</taxon>
    </lineage>
</organism>
<protein>
    <submittedName>
        <fullName evidence="1">Uncharacterized protein</fullName>
    </submittedName>
</protein>